<organism evidence="7 8">
    <name type="scientific">Marinobacter salinus</name>
    <dbReference type="NCBI Taxonomy" id="1874317"/>
    <lineage>
        <taxon>Bacteria</taxon>
        <taxon>Pseudomonadati</taxon>
        <taxon>Pseudomonadota</taxon>
        <taxon>Gammaproteobacteria</taxon>
        <taxon>Pseudomonadales</taxon>
        <taxon>Marinobacteraceae</taxon>
        <taxon>Marinobacter</taxon>
    </lineage>
</organism>
<feature type="transmembrane region" description="Helical" evidence="6">
    <location>
        <begin position="184"/>
        <end position="202"/>
    </location>
</feature>
<reference evidence="7 8" key="1">
    <citation type="submission" date="2016-10" db="EMBL/GenBank/DDBJ databases">
        <title>Marinobacter salinus sp. nov., a moderately halophilic bacterium isolated from a tidal flat environment.</title>
        <authorList>
            <person name="Park S.-J."/>
        </authorList>
    </citation>
    <scope>NUCLEOTIDE SEQUENCE [LARGE SCALE GENOMIC DNA]</scope>
    <source>
        <strain evidence="7 8">Hb8</strain>
    </source>
</reference>
<sequence length="204" mass="20947">MNPTSSLALFGAMVILALIPGPGILAVVARTLADGFRHGVSTVAGIIAGDFVFITLALLGLTALSELMGDLFIIVKYVGAAYLIWLGASLAFSKQVGTQARPVHESNHLASFSAGLLTTLGNPKAILFYLSFFPAFLDLSAVSGLDAIVIYAIATTAVGGVMVCYAYAAHRAKNAFGALRGGPFLRYGSGAMLAGSGVFVAAKS</sequence>
<evidence type="ECO:0000256" key="6">
    <source>
        <dbReference type="SAM" id="Phobius"/>
    </source>
</evidence>
<keyword evidence="2" id="KW-1003">Cell membrane</keyword>
<protein>
    <recommendedName>
        <fullName evidence="9">Lysine transporter LysE</fullName>
    </recommendedName>
</protein>
<name>A0A1D9GLS4_9GAMM</name>
<feature type="transmembrane region" description="Helical" evidence="6">
    <location>
        <begin position="112"/>
        <end position="136"/>
    </location>
</feature>
<dbReference type="OrthoDB" id="9804822at2"/>
<dbReference type="Proteomes" id="UP000177445">
    <property type="component" value="Chromosome"/>
</dbReference>
<evidence type="ECO:0000256" key="5">
    <source>
        <dbReference type="ARBA" id="ARBA00023136"/>
    </source>
</evidence>
<accession>A0A1D9GLS4</accession>
<dbReference type="Pfam" id="PF01810">
    <property type="entry name" value="LysE"/>
    <property type="match status" value="1"/>
</dbReference>
<dbReference type="PANTHER" id="PTHR30086">
    <property type="entry name" value="ARGININE EXPORTER PROTEIN ARGO"/>
    <property type="match status" value="1"/>
</dbReference>
<dbReference type="AlphaFoldDB" id="A0A1D9GLS4"/>
<evidence type="ECO:0000256" key="1">
    <source>
        <dbReference type="ARBA" id="ARBA00004651"/>
    </source>
</evidence>
<keyword evidence="3 6" id="KW-0812">Transmembrane</keyword>
<keyword evidence="8" id="KW-1185">Reference proteome</keyword>
<gene>
    <name evidence="7" type="ORF">BKP64_09915</name>
</gene>
<proteinExistence type="predicted"/>
<dbReference type="RefSeq" id="WP_070969223.1">
    <property type="nucleotide sequence ID" value="NZ_CP017715.1"/>
</dbReference>
<evidence type="ECO:0000313" key="7">
    <source>
        <dbReference type="EMBL" id="AOY88455.1"/>
    </source>
</evidence>
<keyword evidence="5 6" id="KW-0472">Membrane</keyword>
<evidence type="ECO:0000256" key="4">
    <source>
        <dbReference type="ARBA" id="ARBA00022989"/>
    </source>
</evidence>
<dbReference type="STRING" id="1874317.BKP64_09915"/>
<dbReference type="InterPro" id="IPR001123">
    <property type="entry name" value="LeuE-type"/>
</dbReference>
<evidence type="ECO:0000313" key="8">
    <source>
        <dbReference type="Proteomes" id="UP000177445"/>
    </source>
</evidence>
<feature type="transmembrane region" description="Helical" evidence="6">
    <location>
        <begin position="71"/>
        <end position="92"/>
    </location>
</feature>
<dbReference type="EMBL" id="CP017715">
    <property type="protein sequence ID" value="AOY88455.1"/>
    <property type="molecule type" value="Genomic_DNA"/>
</dbReference>
<dbReference type="PANTHER" id="PTHR30086:SF20">
    <property type="entry name" value="ARGININE EXPORTER PROTEIN ARGO-RELATED"/>
    <property type="match status" value="1"/>
</dbReference>
<keyword evidence="4 6" id="KW-1133">Transmembrane helix</keyword>
<feature type="transmembrane region" description="Helical" evidence="6">
    <location>
        <begin position="42"/>
        <end position="64"/>
    </location>
</feature>
<evidence type="ECO:0000256" key="3">
    <source>
        <dbReference type="ARBA" id="ARBA00022692"/>
    </source>
</evidence>
<dbReference type="GO" id="GO:0015171">
    <property type="term" value="F:amino acid transmembrane transporter activity"/>
    <property type="evidence" value="ECO:0007669"/>
    <property type="project" value="TreeGrafter"/>
</dbReference>
<evidence type="ECO:0000256" key="2">
    <source>
        <dbReference type="ARBA" id="ARBA00022475"/>
    </source>
</evidence>
<feature type="transmembrane region" description="Helical" evidence="6">
    <location>
        <begin position="148"/>
        <end position="168"/>
    </location>
</feature>
<evidence type="ECO:0008006" key="9">
    <source>
        <dbReference type="Google" id="ProtNLM"/>
    </source>
</evidence>
<dbReference type="KEGG" id="msq:BKP64_09915"/>
<dbReference type="GO" id="GO:0005886">
    <property type="term" value="C:plasma membrane"/>
    <property type="evidence" value="ECO:0007669"/>
    <property type="project" value="UniProtKB-SubCell"/>
</dbReference>
<comment type="subcellular location">
    <subcellularLocation>
        <location evidence="1">Cell membrane</location>
        <topology evidence="1">Multi-pass membrane protein</topology>
    </subcellularLocation>
</comment>